<sequence>MNRSIFVVFLLVLVVADLSSAWRRRRMGWPDNKDAKIPKEMKLQREPESVQSANSENSAPAMYSKMNEDRLDNDLHHQDSFVEDDNEL</sequence>
<feature type="compositionally biased region" description="Polar residues" evidence="1">
    <location>
        <begin position="49"/>
        <end position="58"/>
    </location>
</feature>
<accession>A0A6S7IDQ5</accession>
<keyword evidence="4" id="KW-1185">Reference proteome</keyword>
<evidence type="ECO:0000256" key="2">
    <source>
        <dbReference type="SAM" id="SignalP"/>
    </source>
</evidence>
<comment type="caution">
    <text evidence="3">The sequence shown here is derived from an EMBL/GenBank/DDBJ whole genome shotgun (WGS) entry which is preliminary data.</text>
</comment>
<proteinExistence type="predicted"/>
<dbReference type="Proteomes" id="UP001152795">
    <property type="component" value="Unassembled WGS sequence"/>
</dbReference>
<name>A0A6S7IDQ5_PARCT</name>
<reference evidence="3" key="1">
    <citation type="submission" date="2020-04" db="EMBL/GenBank/DDBJ databases">
        <authorList>
            <person name="Alioto T."/>
            <person name="Alioto T."/>
            <person name="Gomez Garrido J."/>
        </authorList>
    </citation>
    <scope>NUCLEOTIDE SEQUENCE</scope>
    <source>
        <strain evidence="3">A484AB</strain>
    </source>
</reference>
<dbReference type="AlphaFoldDB" id="A0A6S7IDQ5"/>
<dbReference type="EMBL" id="CACRXK020009354">
    <property type="protein sequence ID" value="CAB4016994.1"/>
    <property type="molecule type" value="Genomic_DNA"/>
</dbReference>
<feature type="compositionally biased region" description="Basic and acidic residues" evidence="1">
    <location>
        <begin position="66"/>
        <end position="80"/>
    </location>
</feature>
<evidence type="ECO:0000256" key="1">
    <source>
        <dbReference type="SAM" id="MobiDB-lite"/>
    </source>
</evidence>
<keyword evidence="2" id="KW-0732">Signal</keyword>
<feature type="signal peptide" evidence="2">
    <location>
        <begin position="1"/>
        <end position="21"/>
    </location>
</feature>
<gene>
    <name evidence="3" type="ORF">PACLA_8A081445</name>
</gene>
<feature type="compositionally biased region" description="Basic and acidic residues" evidence="1">
    <location>
        <begin position="31"/>
        <end position="48"/>
    </location>
</feature>
<feature type="chain" id="PRO_5043994629" evidence="2">
    <location>
        <begin position="22"/>
        <end position="88"/>
    </location>
</feature>
<evidence type="ECO:0000313" key="3">
    <source>
        <dbReference type="EMBL" id="CAB4016994.1"/>
    </source>
</evidence>
<protein>
    <submittedName>
        <fullName evidence="3">Uncharacterized protein</fullName>
    </submittedName>
</protein>
<organism evidence="3 4">
    <name type="scientific">Paramuricea clavata</name>
    <name type="common">Red gorgonian</name>
    <name type="synonym">Violescent sea-whip</name>
    <dbReference type="NCBI Taxonomy" id="317549"/>
    <lineage>
        <taxon>Eukaryota</taxon>
        <taxon>Metazoa</taxon>
        <taxon>Cnidaria</taxon>
        <taxon>Anthozoa</taxon>
        <taxon>Octocorallia</taxon>
        <taxon>Malacalcyonacea</taxon>
        <taxon>Plexauridae</taxon>
        <taxon>Paramuricea</taxon>
    </lineage>
</organism>
<evidence type="ECO:0000313" key="4">
    <source>
        <dbReference type="Proteomes" id="UP001152795"/>
    </source>
</evidence>
<feature type="region of interest" description="Disordered" evidence="1">
    <location>
        <begin position="29"/>
        <end position="88"/>
    </location>
</feature>